<gene>
    <name evidence="2" type="ORF">KIN34_15555</name>
</gene>
<dbReference type="Gene3D" id="2.160.20.20">
    <property type="match status" value="1"/>
</dbReference>
<keyword evidence="3" id="KW-1185">Reference proteome</keyword>
<dbReference type="InterPro" id="IPR012332">
    <property type="entry name" value="Autotransporter_pectin_lyase_C"/>
</dbReference>
<evidence type="ECO:0000313" key="2">
    <source>
        <dbReference type="EMBL" id="MBT0995695.1"/>
    </source>
</evidence>
<comment type="caution">
    <text evidence="2">The sequence shown here is derived from an EMBL/GenBank/DDBJ whole genome shotgun (WGS) entry which is preliminary data.</text>
</comment>
<dbReference type="EMBL" id="JAHBOH010000002">
    <property type="protein sequence ID" value="MBT0995695.1"/>
    <property type="molecule type" value="Genomic_DNA"/>
</dbReference>
<dbReference type="RefSeq" id="WP_214352824.1">
    <property type="nucleotide sequence ID" value="NZ_JAHBOH010000002.1"/>
</dbReference>
<evidence type="ECO:0000256" key="1">
    <source>
        <dbReference type="SAM" id="SignalP"/>
    </source>
</evidence>
<evidence type="ECO:0000313" key="3">
    <source>
        <dbReference type="Proteomes" id="UP000722125"/>
    </source>
</evidence>
<dbReference type="InterPro" id="IPR011050">
    <property type="entry name" value="Pectin_lyase_fold/virulence"/>
</dbReference>
<keyword evidence="1" id="KW-0732">Signal</keyword>
<sequence length="359" mass="37213">MRRRTRPRVAPVLAQVVASVLALVVAAVVVLTATPATAAPQPSPAATTTVGRGTPASCTPAALAAAVRRGGTVRFDCGPRRVTIVLDRTLVVCNTTTCHHPWEDPRAAVVEQLVLDGGGKVTLSGGGTRGILYANTCEERLGWLDAHCDTQTTPHVVVKNLTMQKGNATRAPTWGGGKRLADLRGGGAIAMRGGRLTVQRVTFRDNRCVVRDSDAGGGAVRLVGQRVTARVLDSTFTGNRCANGGAVSSLQAPLLLRRSTLTENTATGSGASSGQGGNGGAVYFDGTRQGVTVDASTLQRNHAPEGGPGVFYVSNDRTGTLTISGSTITRNTGASFWTGSTHSLFFLGKRLVRSGSTIT</sequence>
<feature type="chain" id="PRO_5045723090" description="Right handed beta helix domain-containing protein" evidence="1">
    <location>
        <begin position="39"/>
        <end position="359"/>
    </location>
</feature>
<protein>
    <recommendedName>
        <fullName evidence="4">Right handed beta helix domain-containing protein</fullName>
    </recommendedName>
</protein>
<name>A0ABS5U2S4_9CELL</name>
<organism evidence="2 3">
    <name type="scientific">Cellulomonas fulva</name>
    <dbReference type="NCBI Taxonomy" id="2835530"/>
    <lineage>
        <taxon>Bacteria</taxon>
        <taxon>Bacillati</taxon>
        <taxon>Actinomycetota</taxon>
        <taxon>Actinomycetes</taxon>
        <taxon>Micrococcales</taxon>
        <taxon>Cellulomonadaceae</taxon>
        <taxon>Cellulomonas</taxon>
    </lineage>
</organism>
<dbReference type="Proteomes" id="UP000722125">
    <property type="component" value="Unassembled WGS sequence"/>
</dbReference>
<dbReference type="SUPFAM" id="SSF51126">
    <property type="entry name" value="Pectin lyase-like"/>
    <property type="match status" value="1"/>
</dbReference>
<reference evidence="2 3" key="1">
    <citation type="submission" date="2021-05" db="EMBL/GenBank/DDBJ databases">
        <title>Description of Cellulomonas sp. DKR-3 sp. nov.</title>
        <authorList>
            <person name="Dahal R.H."/>
            <person name="Chaudhary D.K."/>
        </authorList>
    </citation>
    <scope>NUCLEOTIDE SEQUENCE [LARGE SCALE GENOMIC DNA]</scope>
    <source>
        <strain evidence="2 3">DKR-3</strain>
    </source>
</reference>
<proteinExistence type="predicted"/>
<evidence type="ECO:0008006" key="4">
    <source>
        <dbReference type="Google" id="ProtNLM"/>
    </source>
</evidence>
<accession>A0ABS5U2S4</accession>
<feature type="signal peptide" evidence="1">
    <location>
        <begin position="1"/>
        <end position="38"/>
    </location>
</feature>